<feature type="transmembrane region" description="Helical" evidence="9">
    <location>
        <begin position="524"/>
        <end position="543"/>
    </location>
</feature>
<dbReference type="Gene3D" id="1.20.1640.10">
    <property type="entry name" value="Multidrug efflux transporter AcrB transmembrane domain"/>
    <property type="match status" value="2"/>
</dbReference>
<sequence>MIARLIGWSARNLVLVLIGTLFAVAAGLYALKTLPLDAIPDLSDVQVIVYTDYPGQAPQVVEDQVTYPLTTSMLTVPKSKVVRGFSFFGVSFVYVIFEDGTDPYWARSRVLEYLNAAAQRLPAGVTPILGSDATGVGWVYQYAVVAKEMTLAELRSLQDWVIRFGASTAEGVAEVASVGGFVKQYSIVVDPNRLRALGIPLDRVRDAVNASNTDVGGRTVELSEFEFMVRGRGYLRGVADIENVVLKTDGGVPLRVKDVARVEVGPDERRGITELNGEGEVASGIVLQRFGANALTVIENAKARLAEIASSLPKGAEIIPVYDRSELIGRAIETLKGTLVEESIIVALVCVVFLLHLRSALVAILMLPVGILMAFAAMKAIGLGSNIMSLGGIAIAVGAMIDAAIVMIENAHKHMERAPPDKPRIEILIEAASEVGPALFFSLLVITVSFLPIFTLESQEGRMFGPLAFTKTFAMAASALLSVTLVPALMVVFVRGRIIPEHKNPINRFLISVYRPVISGVLKAKTLTILVALVALGVTIWPARQLGSEFMPSLDEGTLMYMPTTLPGISVTKAAELLQVQDRIIKSFPEVASVYGKAGRALTATDPAPTEMFETIINLKPRSEWRPGVTVDSLKAEMDQALQFPGVSNAWTMPIRARIDMLATGIRTPVGVKVFGTDLAQMEQTAREIERVLRSVPGTSSAYAERVFGGYYLDMVPDRESLGRYGLAIGDVQSVIASALGAETVTTTVEGRERYAVTIRYPRDFRSDPQSIAHDVQVPLPDGGTVPLGEVAKVELTRGATSIRTENGRLAVYVFVDIAGRDLGGYVAEAHVAVANEVKLPPGTYVSWSGQFEYLQRAEARLKIVVPVTLLIIFLLLYLNFRALTETLIVMLSLPFALVGGIWLMWWLGFNMSVAVAVGFIALAGVAAETGVVMLIYLEQAMAELRAEREAEGRSFDRADLYQAIMLGAVERVRPKMMTVVAIMAGLLPILWSSGTGSEVMQRIAVPMIGGMVSSTLLTLVVIPVIYALVKGWSLSTATSDGGSTELQTEVLADVPQISGGFDDARDDERHGSHRASI</sequence>
<dbReference type="SUPFAM" id="SSF82866">
    <property type="entry name" value="Multidrug efflux transporter AcrB transmembrane domain"/>
    <property type="match status" value="2"/>
</dbReference>
<reference evidence="10" key="1">
    <citation type="submission" date="2021-09" db="EMBL/GenBank/DDBJ databases">
        <title>Network and meta-omics reveal the key degrader and cooperation patterns in an efficient 1,4-dioxane-degrading microbial community.</title>
        <authorList>
            <person name="Dai C."/>
        </authorList>
    </citation>
    <scope>NUCLEOTIDE SEQUENCE</scope>
    <source>
        <strain evidence="10">ZM13</strain>
        <plasmid evidence="10">pC</plasmid>
    </source>
</reference>
<accession>A0A9E7A191</accession>
<dbReference type="Gene3D" id="3.30.70.1320">
    <property type="entry name" value="Multidrug efflux transporter AcrB pore domain like"/>
    <property type="match status" value="1"/>
</dbReference>
<dbReference type="PANTHER" id="PTHR32063">
    <property type="match status" value="1"/>
</dbReference>
<protein>
    <submittedName>
        <fullName evidence="10">CusA/CzcA family heavy metal efflux RND transporter</fullName>
    </submittedName>
</protein>
<feature type="transmembrane region" description="Helical" evidence="9">
    <location>
        <begin position="344"/>
        <end position="375"/>
    </location>
</feature>
<dbReference type="GO" id="GO:0042910">
    <property type="term" value="F:xenobiotic transmembrane transporter activity"/>
    <property type="evidence" value="ECO:0007669"/>
    <property type="project" value="TreeGrafter"/>
</dbReference>
<dbReference type="RefSeq" id="WP_244451349.1">
    <property type="nucleotide sequence ID" value="NZ_CP083242.1"/>
</dbReference>
<dbReference type="Gene3D" id="3.30.2090.10">
    <property type="entry name" value="Multidrug efflux transporter AcrB TolC docking domain, DN and DC subdomains"/>
    <property type="match status" value="2"/>
</dbReference>
<comment type="similarity">
    <text evidence="2">Belongs to the resistance-nodulation-cell division (RND) (TC 2.A.6) family.</text>
</comment>
<evidence type="ECO:0000256" key="7">
    <source>
        <dbReference type="ARBA" id="ARBA00023136"/>
    </source>
</evidence>
<dbReference type="InterPro" id="IPR027463">
    <property type="entry name" value="AcrB_DN_DC_subdom"/>
</dbReference>
<feature type="transmembrane region" description="Helical" evidence="9">
    <location>
        <begin position="387"/>
        <end position="408"/>
    </location>
</feature>
<feature type="transmembrane region" description="Helical" evidence="9">
    <location>
        <begin position="888"/>
        <end position="908"/>
    </location>
</feature>
<keyword evidence="4" id="KW-1003">Cell membrane</keyword>
<evidence type="ECO:0000256" key="2">
    <source>
        <dbReference type="ARBA" id="ARBA00010942"/>
    </source>
</evidence>
<dbReference type="GO" id="GO:0008324">
    <property type="term" value="F:monoatomic cation transmembrane transporter activity"/>
    <property type="evidence" value="ECO:0007669"/>
    <property type="project" value="InterPro"/>
</dbReference>
<feature type="transmembrane region" description="Helical" evidence="9">
    <location>
        <begin position="473"/>
        <end position="494"/>
    </location>
</feature>
<evidence type="ECO:0000256" key="8">
    <source>
        <dbReference type="SAM" id="MobiDB-lite"/>
    </source>
</evidence>
<dbReference type="PRINTS" id="PR00702">
    <property type="entry name" value="ACRIFLAVINRP"/>
</dbReference>
<keyword evidence="7 9" id="KW-0472">Membrane</keyword>
<feature type="transmembrane region" description="Helical" evidence="9">
    <location>
        <begin position="428"/>
        <end position="453"/>
    </location>
</feature>
<dbReference type="KEGG" id="apol:K9D25_24075"/>
<keyword evidence="5 9" id="KW-0812">Transmembrane</keyword>
<feature type="transmembrane region" description="Helical" evidence="9">
    <location>
        <begin position="1004"/>
        <end position="1030"/>
    </location>
</feature>
<dbReference type="NCBIfam" id="TIGR00914">
    <property type="entry name" value="2A0601"/>
    <property type="match status" value="1"/>
</dbReference>
<feature type="region of interest" description="Disordered" evidence="8">
    <location>
        <begin position="1059"/>
        <end position="1078"/>
    </location>
</feature>
<feature type="transmembrane region" description="Helical" evidence="9">
    <location>
        <begin position="864"/>
        <end position="881"/>
    </location>
</feature>
<name>A0A9E7A191_9HYPH</name>
<evidence type="ECO:0000313" key="10">
    <source>
        <dbReference type="EMBL" id="UOK73742.1"/>
    </source>
</evidence>
<dbReference type="Proteomes" id="UP000831684">
    <property type="component" value="Plasmid pC"/>
</dbReference>
<organism evidence="10 11">
    <name type="scientific">Ancylobacter polymorphus</name>
    <dbReference type="NCBI Taxonomy" id="223390"/>
    <lineage>
        <taxon>Bacteria</taxon>
        <taxon>Pseudomonadati</taxon>
        <taxon>Pseudomonadota</taxon>
        <taxon>Alphaproteobacteria</taxon>
        <taxon>Hyphomicrobiales</taxon>
        <taxon>Xanthobacteraceae</taxon>
        <taxon>Ancylobacter</taxon>
    </lineage>
</organism>
<proteinExistence type="inferred from homology"/>
<keyword evidence="3" id="KW-0813">Transport</keyword>
<evidence type="ECO:0000313" key="11">
    <source>
        <dbReference type="Proteomes" id="UP000831684"/>
    </source>
</evidence>
<dbReference type="InterPro" id="IPR004763">
    <property type="entry name" value="CusA-like"/>
</dbReference>
<evidence type="ECO:0000256" key="6">
    <source>
        <dbReference type="ARBA" id="ARBA00022989"/>
    </source>
</evidence>
<dbReference type="Gene3D" id="3.30.70.1440">
    <property type="entry name" value="Multidrug efflux transporter AcrB pore domain"/>
    <property type="match status" value="1"/>
</dbReference>
<dbReference type="EMBL" id="CP083242">
    <property type="protein sequence ID" value="UOK73742.1"/>
    <property type="molecule type" value="Genomic_DNA"/>
</dbReference>
<evidence type="ECO:0000256" key="3">
    <source>
        <dbReference type="ARBA" id="ARBA00022448"/>
    </source>
</evidence>
<feature type="transmembrane region" description="Helical" evidence="9">
    <location>
        <begin position="81"/>
        <end position="97"/>
    </location>
</feature>
<dbReference type="AlphaFoldDB" id="A0A9E7A191"/>
<gene>
    <name evidence="10" type="ORF">K9D25_24075</name>
</gene>
<dbReference type="Gene3D" id="3.30.70.1430">
    <property type="entry name" value="Multidrug efflux transporter AcrB pore domain"/>
    <property type="match status" value="2"/>
</dbReference>
<evidence type="ECO:0000256" key="9">
    <source>
        <dbReference type="SAM" id="Phobius"/>
    </source>
</evidence>
<evidence type="ECO:0000256" key="4">
    <source>
        <dbReference type="ARBA" id="ARBA00022475"/>
    </source>
</evidence>
<evidence type="ECO:0000256" key="5">
    <source>
        <dbReference type="ARBA" id="ARBA00022692"/>
    </source>
</evidence>
<dbReference type="SUPFAM" id="SSF82693">
    <property type="entry name" value="Multidrug efflux transporter AcrB pore domain, PN1, PN2, PC1 and PC2 subdomains"/>
    <property type="match status" value="2"/>
</dbReference>
<feature type="transmembrane region" description="Helical" evidence="9">
    <location>
        <begin position="12"/>
        <end position="31"/>
    </location>
</feature>
<dbReference type="PANTHER" id="PTHR32063:SF19">
    <property type="entry name" value="CATION EFFLUX SYSTEM PROTEIN CUSA"/>
    <property type="match status" value="1"/>
</dbReference>
<keyword evidence="10" id="KW-0614">Plasmid</keyword>
<feature type="transmembrane region" description="Helical" evidence="9">
    <location>
        <begin position="914"/>
        <end position="938"/>
    </location>
</feature>
<dbReference type="InterPro" id="IPR001036">
    <property type="entry name" value="Acrflvin-R"/>
</dbReference>
<feature type="transmembrane region" description="Helical" evidence="9">
    <location>
        <begin position="975"/>
        <end position="992"/>
    </location>
</feature>
<dbReference type="SUPFAM" id="SSF82714">
    <property type="entry name" value="Multidrug efflux transporter AcrB TolC docking domain, DN and DC subdomains"/>
    <property type="match status" value="2"/>
</dbReference>
<comment type="subcellular location">
    <subcellularLocation>
        <location evidence="1">Cell membrane</location>
        <topology evidence="1">Multi-pass membrane protein</topology>
    </subcellularLocation>
</comment>
<geneLocation type="plasmid" evidence="10 11">
    <name>pC</name>
</geneLocation>
<keyword evidence="6 9" id="KW-1133">Transmembrane helix</keyword>
<evidence type="ECO:0000256" key="1">
    <source>
        <dbReference type="ARBA" id="ARBA00004651"/>
    </source>
</evidence>
<dbReference type="GO" id="GO:0005886">
    <property type="term" value="C:plasma membrane"/>
    <property type="evidence" value="ECO:0007669"/>
    <property type="project" value="UniProtKB-SubCell"/>
</dbReference>
<dbReference type="Pfam" id="PF00873">
    <property type="entry name" value="ACR_tran"/>
    <property type="match status" value="1"/>
</dbReference>